<sequence length="147" mass="16426">MTTPDNPAADGAGPDWPNMPAPGLDDIERMARGAVAELPEVYRAAATHVVLRIAEFAPQDILDAMDMEDPFELTGLYEGTPLPEKSVMDQPMGPDVIWLFRRPILEEWIDRGDVALADLVGHVMVHELAHHFGWSDNEIAAIDRWWE</sequence>
<name>A0A1N7QKC1_9RHOB</name>
<organism evidence="2 3">
    <name type="scientific">Gemmobacter megaterium</name>
    <dbReference type="NCBI Taxonomy" id="1086013"/>
    <lineage>
        <taxon>Bacteria</taxon>
        <taxon>Pseudomonadati</taxon>
        <taxon>Pseudomonadota</taxon>
        <taxon>Alphaproteobacteria</taxon>
        <taxon>Rhodobacterales</taxon>
        <taxon>Paracoccaceae</taxon>
        <taxon>Gemmobacter</taxon>
    </lineage>
</organism>
<evidence type="ECO:0000256" key="1">
    <source>
        <dbReference type="SAM" id="MobiDB-lite"/>
    </source>
</evidence>
<dbReference type="InterPro" id="IPR038555">
    <property type="entry name" value="Zincin_1_sf"/>
</dbReference>
<dbReference type="InterPro" id="IPR010428">
    <property type="entry name" value="Zincin_1"/>
</dbReference>
<keyword evidence="2" id="KW-0482">Metalloprotease</keyword>
<dbReference type="STRING" id="1086013.SAMN05421774_1146"/>
<dbReference type="RefSeq" id="WP_083701377.1">
    <property type="nucleotide sequence ID" value="NZ_BMEH01000014.1"/>
</dbReference>
<dbReference type="Pfam" id="PF06262">
    <property type="entry name" value="Zincin_1"/>
    <property type="match status" value="1"/>
</dbReference>
<evidence type="ECO:0000313" key="2">
    <source>
        <dbReference type="EMBL" id="SIT23315.1"/>
    </source>
</evidence>
<keyword evidence="2" id="KW-0378">Hydrolase</keyword>
<dbReference type="Proteomes" id="UP000186141">
    <property type="component" value="Unassembled WGS sequence"/>
</dbReference>
<gene>
    <name evidence="2" type="ORF">SAMN05421774_1146</name>
</gene>
<dbReference type="GO" id="GO:0008237">
    <property type="term" value="F:metallopeptidase activity"/>
    <property type="evidence" value="ECO:0007669"/>
    <property type="project" value="UniProtKB-KW"/>
</dbReference>
<protein>
    <submittedName>
        <fullName evidence="2">Predicted Zn-dependent protease, minimal metalloprotease (MMP)-like domain</fullName>
    </submittedName>
</protein>
<feature type="region of interest" description="Disordered" evidence="1">
    <location>
        <begin position="1"/>
        <end position="24"/>
    </location>
</feature>
<dbReference type="AlphaFoldDB" id="A0A1N7QKC1"/>
<dbReference type="Gene3D" id="3.30.2010.20">
    <property type="match status" value="1"/>
</dbReference>
<dbReference type="SUPFAM" id="SSF55486">
    <property type="entry name" value="Metalloproteases ('zincins'), catalytic domain"/>
    <property type="match status" value="1"/>
</dbReference>
<dbReference type="GO" id="GO:0006508">
    <property type="term" value="P:proteolysis"/>
    <property type="evidence" value="ECO:0007669"/>
    <property type="project" value="UniProtKB-KW"/>
</dbReference>
<dbReference type="EMBL" id="FTOT01000014">
    <property type="protein sequence ID" value="SIT23315.1"/>
    <property type="molecule type" value="Genomic_DNA"/>
</dbReference>
<keyword evidence="2" id="KW-0645">Protease</keyword>
<accession>A0A1N7QKC1</accession>
<keyword evidence="3" id="KW-1185">Reference proteome</keyword>
<dbReference type="CDD" id="cd12952">
    <property type="entry name" value="MMP_ACEL2062"/>
    <property type="match status" value="1"/>
</dbReference>
<proteinExistence type="predicted"/>
<evidence type="ECO:0000313" key="3">
    <source>
        <dbReference type="Proteomes" id="UP000186141"/>
    </source>
</evidence>
<reference evidence="2 3" key="1">
    <citation type="submission" date="2017-01" db="EMBL/GenBank/DDBJ databases">
        <authorList>
            <person name="Mah S.A."/>
            <person name="Swanson W.J."/>
            <person name="Moy G.W."/>
            <person name="Vacquier V.D."/>
        </authorList>
    </citation>
    <scope>NUCLEOTIDE SEQUENCE [LARGE SCALE GENOMIC DNA]</scope>
    <source>
        <strain evidence="2 3">DSM 26375</strain>
    </source>
</reference>